<comment type="pathway">
    <text evidence="4">Mycotoxin biosynthesis.</text>
</comment>
<evidence type="ECO:0000259" key="22">
    <source>
        <dbReference type="Pfam" id="PF01738"/>
    </source>
</evidence>
<comment type="similarity">
    <text evidence="5">Belongs to the ATP-dependent AMP-binding enzyme family.</text>
</comment>
<feature type="domain" description="Dienelactone hydrolase" evidence="22">
    <location>
        <begin position="35"/>
        <end position="249"/>
    </location>
</feature>
<dbReference type="Gene3D" id="3.40.50.12780">
    <property type="entry name" value="N-terminal domain of ligase-like"/>
    <property type="match status" value="1"/>
</dbReference>
<dbReference type="GO" id="GO:0009898">
    <property type="term" value="C:cytoplasmic side of plasma membrane"/>
    <property type="evidence" value="ECO:0007669"/>
    <property type="project" value="TreeGrafter"/>
</dbReference>
<dbReference type="InterPro" id="IPR002925">
    <property type="entry name" value="Dienelactn_hydro"/>
</dbReference>
<keyword evidence="8" id="KW-0436">Ligase</keyword>
<dbReference type="FunFam" id="3.30.300.30:FF:000002">
    <property type="entry name" value="Long-chain fatty acid transport protein 1"/>
    <property type="match status" value="1"/>
</dbReference>
<evidence type="ECO:0000256" key="3">
    <source>
        <dbReference type="ARBA" id="ARBA00004651"/>
    </source>
</evidence>
<dbReference type="Pfam" id="PF01738">
    <property type="entry name" value="DLH"/>
    <property type="match status" value="1"/>
</dbReference>
<evidence type="ECO:0000256" key="20">
    <source>
        <dbReference type="ARBA" id="ARBA00078285"/>
    </source>
</evidence>
<evidence type="ECO:0000256" key="5">
    <source>
        <dbReference type="ARBA" id="ARBA00006432"/>
    </source>
</evidence>
<keyword evidence="15" id="KW-0472">Membrane</keyword>
<evidence type="ECO:0000256" key="11">
    <source>
        <dbReference type="ARBA" id="ARBA00022741"/>
    </source>
</evidence>
<dbReference type="GO" id="GO:0004467">
    <property type="term" value="F:long-chain fatty acid-CoA ligase activity"/>
    <property type="evidence" value="ECO:0007669"/>
    <property type="project" value="TreeGrafter"/>
</dbReference>
<accession>A0A8H7B8C8</accession>
<keyword evidence="6" id="KW-0813">Transport</keyword>
<dbReference type="InterPro" id="IPR000873">
    <property type="entry name" value="AMP-dep_synth/lig_dom"/>
</dbReference>
<dbReference type="PANTHER" id="PTHR43107">
    <property type="entry name" value="LONG-CHAIN FATTY ACID TRANSPORT PROTEIN"/>
    <property type="match status" value="1"/>
</dbReference>
<evidence type="ECO:0000256" key="16">
    <source>
        <dbReference type="ARBA" id="ARBA00023140"/>
    </source>
</evidence>
<dbReference type="GO" id="GO:0005324">
    <property type="term" value="F:long-chain fatty acid transmembrane transporter activity"/>
    <property type="evidence" value="ECO:0007669"/>
    <property type="project" value="TreeGrafter"/>
</dbReference>
<dbReference type="GO" id="GO:0005811">
    <property type="term" value="C:lipid droplet"/>
    <property type="evidence" value="ECO:0007669"/>
    <property type="project" value="UniProtKB-SubCell"/>
</dbReference>
<keyword evidence="10" id="KW-0812">Transmembrane</keyword>
<dbReference type="GeneID" id="62204172"/>
<evidence type="ECO:0000259" key="21">
    <source>
        <dbReference type="Pfam" id="PF00501"/>
    </source>
</evidence>
<dbReference type="InterPro" id="IPR020845">
    <property type="entry name" value="AMP-binding_CS"/>
</dbReference>
<name>A0A8H7B8C8_9PLEO</name>
<keyword evidence="12" id="KW-0067">ATP-binding</keyword>
<sequence length="944" mass="105450">MSTESTQSQACCNTPAVVSKGYQPKGDYIEVDGLKTYQTGPKDAKQGILVVYDIFGFFNQTLQGADILAYTDSQKYQVFMPDFFEGNPADISWMPPDTKEKEQKMGEFFKSQAAPPKTLPRIPKIVDELSQKNGIEKWAIIGFCWGGKIVNLSSMEGTKFKVAAACHPAMVAGDDAPGIKIPYIMLPSGDEPKDDVKKWEEGIKVPHVVEWFPDQIHGWMAARSDLEQEKVKKEYERGYKMVLDFFHKHMWNGGLKAEGTSAIDHVVDEHVADYLGALGVLRLTFVATYPFAPVAGAIAGVTAAAAYIDAKYHITKDLKSQRVLKAAARDLERNAQGKGQSLWYQFEAQVRRLPSTEECIWSRTGCYTWAETYANACRYGQYLRQNGLVPGQLFAMYMMNRPEFVFAHLGSWSVGSAPAWINYNLAGDALVHCLKVSGAKVLLVDEDQECRDRIEAVRERLENELGMTVLVLDTALKGEISRLEPARPEDELRVGMKGKFPLFLFYTSGTTGHPKACPFETQRAVGLTQRVGAMGLKSGPNGDRWYVCMPLYHGTGGTTALVCMVTGLTCCIGTKFSTSRFWTDVRDSRSTAIVYVGETARYLLNAPPTDLDRKHNVRAMFGNGLRPDVWQRFVDRFGIEVVGEFFNSTEGVMALFNGSRGPFTATSVGHQGIIDRWRTHNTYVPVEVDIVTGDLLRDPKTGFCKRKAYEEGSEILVQMPSEQAFVGYWNNPDATEKRFERNVFKKGDLYYRTGDALRRDADGRWFFMDRLGDTFRWKSENVSTAEVSEALGSFPGIQEANVYGVEVPGFDGRAGCAAIYIDPAHLDSFNFNALLAHAKTKLPKYAVPVFLRVQKQQTTMHNNKQNKVPLRNDGIDLRKLMERADKEAKEQGKEEVEYDTMYWHPAALGSGKGKTSSDDGYVVFTMADWDLLKGSVDVEGGAKL</sequence>
<reference evidence="23" key="2">
    <citation type="submission" date="2020-08" db="EMBL/GenBank/DDBJ databases">
        <title>Draft Genome Sequence of Cumin Blight Pathogen Alternaria burnsii.</title>
        <authorList>
            <person name="Feng Z."/>
        </authorList>
    </citation>
    <scope>NUCLEOTIDE SEQUENCE</scope>
    <source>
        <strain evidence="23">CBS107.38</strain>
    </source>
</reference>
<keyword evidence="24" id="KW-1185">Reference proteome</keyword>
<dbReference type="EMBL" id="JAAABM010000007">
    <property type="protein sequence ID" value="KAF7676442.1"/>
    <property type="molecule type" value="Genomic_DNA"/>
</dbReference>
<dbReference type="RefSeq" id="XP_038786683.1">
    <property type="nucleotide sequence ID" value="XM_038930994.1"/>
</dbReference>
<evidence type="ECO:0000313" key="24">
    <source>
        <dbReference type="Proteomes" id="UP000596902"/>
    </source>
</evidence>
<evidence type="ECO:0000313" key="23">
    <source>
        <dbReference type="EMBL" id="KAF7676442.1"/>
    </source>
</evidence>
<proteinExistence type="inferred from homology"/>
<protein>
    <recommendedName>
        <fullName evidence="19">Very long-chain fatty acid transport protein</fullName>
    </recommendedName>
    <alternativeName>
        <fullName evidence="20">Very-long-chain acyl-CoA synthetase</fullName>
    </alternativeName>
</protein>
<dbReference type="GO" id="GO:0005524">
    <property type="term" value="F:ATP binding"/>
    <property type="evidence" value="ECO:0007669"/>
    <property type="project" value="UniProtKB-KW"/>
</dbReference>
<dbReference type="InterPro" id="IPR042099">
    <property type="entry name" value="ANL_N_sf"/>
</dbReference>
<evidence type="ECO:0000256" key="14">
    <source>
        <dbReference type="ARBA" id="ARBA00023055"/>
    </source>
</evidence>
<dbReference type="Pfam" id="PF00501">
    <property type="entry name" value="AMP-binding"/>
    <property type="match status" value="1"/>
</dbReference>
<reference evidence="23" key="1">
    <citation type="submission" date="2020-01" db="EMBL/GenBank/DDBJ databases">
        <authorList>
            <person name="Feng Z.H.Z."/>
        </authorList>
    </citation>
    <scope>NUCLEOTIDE SEQUENCE</scope>
    <source>
        <strain evidence="23">CBS107.38</strain>
    </source>
</reference>
<dbReference type="FunFam" id="3.40.50.12780:FF:000019">
    <property type="entry name" value="Long-chain fatty acid transporter"/>
    <property type="match status" value="1"/>
</dbReference>
<evidence type="ECO:0000256" key="10">
    <source>
        <dbReference type="ARBA" id="ARBA00022692"/>
    </source>
</evidence>
<dbReference type="SUPFAM" id="SSF56801">
    <property type="entry name" value="Acetyl-CoA synthetase-like"/>
    <property type="match status" value="1"/>
</dbReference>
<dbReference type="Gene3D" id="3.30.300.30">
    <property type="match status" value="1"/>
</dbReference>
<dbReference type="PROSITE" id="PS00455">
    <property type="entry name" value="AMP_BINDING"/>
    <property type="match status" value="1"/>
</dbReference>
<evidence type="ECO:0000256" key="19">
    <source>
        <dbReference type="ARBA" id="ARBA00068795"/>
    </source>
</evidence>
<gene>
    <name evidence="23" type="ORF">GT037_005947</name>
</gene>
<evidence type="ECO:0000256" key="6">
    <source>
        <dbReference type="ARBA" id="ARBA00022448"/>
    </source>
</evidence>
<keyword evidence="14" id="KW-0445">Lipid transport</keyword>
<dbReference type="InterPro" id="IPR029058">
    <property type="entry name" value="AB_hydrolase_fold"/>
</dbReference>
<comment type="function">
    <text evidence="18">Acyl-CoA synthetase required for both the import of long chain fatty acids (LCFAs) (C14-C18) and the activation very long chain fatty acids (VLCFAs) (C20-C26) by esterification of the fatty acids into metabolically active CoA-thioesters for subsequent degradation or incorporation into phospholipids. The transport and fatty acyl-CoA synthetase activities are genetically separable and are thus independent activities. Esterifies VLCFAs in the peroxisome matrix. The VLCFAs are actively transported into peroxisomes by a PXA1-PXA2 heterodimeric transporter in the peroxisomal membrane.</text>
</comment>
<dbReference type="AlphaFoldDB" id="A0A8H7B8C8"/>
<organism evidence="23 24">
    <name type="scientific">Alternaria burnsii</name>
    <dbReference type="NCBI Taxonomy" id="1187904"/>
    <lineage>
        <taxon>Eukaryota</taxon>
        <taxon>Fungi</taxon>
        <taxon>Dikarya</taxon>
        <taxon>Ascomycota</taxon>
        <taxon>Pezizomycotina</taxon>
        <taxon>Dothideomycetes</taxon>
        <taxon>Pleosporomycetidae</taxon>
        <taxon>Pleosporales</taxon>
        <taxon>Pleosporineae</taxon>
        <taxon>Pleosporaceae</taxon>
        <taxon>Alternaria</taxon>
        <taxon>Alternaria sect. Alternaria</taxon>
    </lineage>
</organism>
<evidence type="ECO:0000256" key="15">
    <source>
        <dbReference type="ARBA" id="ARBA00023136"/>
    </source>
</evidence>
<evidence type="ECO:0000256" key="4">
    <source>
        <dbReference type="ARBA" id="ARBA00004685"/>
    </source>
</evidence>
<feature type="domain" description="AMP-dependent synthetase/ligase" evidence="21">
    <location>
        <begin position="346"/>
        <end position="673"/>
    </location>
</feature>
<keyword evidence="16" id="KW-0576">Peroxisome</keyword>
<keyword evidence="7" id="KW-1003">Cell membrane</keyword>
<comment type="catalytic activity">
    <reaction evidence="17">
        <text>a very long-chain fatty acid + ATP + CoA = a very long-chain fatty acyl-CoA + AMP + diphosphate</text>
        <dbReference type="Rhea" id="RHEA:54536"/>
        <dbReference type="ChEBI" id="CHEBI:30616"/>
        <dbReference type="ChEBI" id="CHEBI:33019"/>
        <dbReference type="ChEBI" id="CHEBI:57287"/>
        <dbReference type="ChEBI" id="CHEBI:58950"/>
        <dbReference type="ChEBI" id="CHEBI:138261"/>
        <dbReference type="ChEBI" id="CHEBI:456215"/>
    </reaction>
</comment>
<evidence type="ECO:0000256" key="13">
    <source>
        <dbReference type="ARBA" id="ARBA00022989"/>
    </source>
</evidence>
<evidence type="ECO:0000256" key="18">
    <source>
        <dbReference type="ARBA" id="ARBA00060276"/>
    </source>
</evidence>
<dbReference type="GO" id="GO:0005778">
    <property type="term" value="C:peroxisomal membrane"/>
    <property type="evidence" value="ECO:0007669"/>
    <property type="project" value="UniProtKB-SubCell"/>
</dbReference>
<evidence type="ECO:0000256" key="2">
    <source>
        <dbReference type="ARBA" id="ARBA00004585"/>
    </source>
</evidence>
<dbReference type="SUPFAM" id="SSF53474">
    <property type="entry name" value="alpha/beta-Hydrolases"/>
    <property type="match status" value="1"/>
</dbReference>
<evidence type="ECO:0000256" key="8">
    <source>
        <dbReference type="ARBA" id="ARBA00022598"/>
    </source>
</evidence>
<dbReference type="GO" id="GO:0016787">
    <property type="term" value="F:hydrolase activity"/>
    <property type="evidence" value="ECO:0007669"/>
    <property type="project" value="InterPro"/>
</dbReference>
<dbReference type="GO" id="GO:0044539">
    <property type="term" value="P:long-chain fatty acid import into cell"/>
    <property type="evidence" value="ECO:0007669"/>
    <property type="project" value="TreeGrafter"/>
</dbReference>
<evidence type="ECO:0000256" key="9">
    <source>
        <dbReference type="ARBA" id="ARBA00022677"/>
    </source>
</evidence>
<dbReference type="InterPro" id="IPR045851">
    <property type="entry name" value="AMP-bd_C_sf"/>
</dbReference>
<dbReference type="Gene3D" id="3.40.50.1820">
    <property type="entry name" value="alpha/beta hydrolase"/>
    <property type="match status" value="1"/>
</dbReference>
<comment type="caution">
    <text evidence="23">The sequence shown here is derived from an EMBL/GenBank/DDBJ whole genome shotgun (WGS) entry which is preliminary data.</text>
</comment>
<keyword evidence="9" id="KW-0551">Lipid droplet</keyword>
<dbReference type="Proteomes" id="UP000596902">
    <property type="component" value="Unassembled WGS sequence"/>
</dbReference>
<comment type="subcellular location">
    <subcellularLocation>
        <location evidence="3">Cell membrane</location>
        <topology evidence="3">Multi-pass membrane protein</topology>
    </subcellularLocation>
    <subcellularLocation>
        <location evidence="1">Lipid droplet</location>
    </subcellularLocation>
    <subcellularLocation>
        <location evidence="2">Peroxisome membrane</location>
        <topology evidence="2">Multi-pass membrane protein</topology>
    </subcellularLocation>
</comment>
<dbReference type="PANTHER" id="PTHR43107:SF6">
    <property type="entry name" value="ACYL-COA SYNTHETASE FAMILY PROTEIN (CEFD1), PUTATIVE (AFU_ORTHOLOGUE AFUA_6G03630)-RELATED"/>
    <property type="match status" value="1"/>
</dbReference>
<keyword evidence="11" id="KW-0547">Nucleotide-binding</keyword>
<evidence type="ECO:0000256" key="7">
    <source>
        <dbReference type="ARBA" id="ARBA00022475"/>
    </source>
</evidence>
<evidence type="ECO:0000256" key="17">
    <source>
        <dbReference type="ARBA" id="ARBA00051585"/>
    </source>
</evidence>
<evidence type="ECO:0000256" key="12">
    <source>
        <dbReference type="ARBA" id="ARBA00022840"/>
    </source>
</evidence>
<evidence type="ECO:0000256" key="1">
    <source>
        <dbReference type="ARBA" id="ARBA00004502"/>
    </source>
</evidence>
<keyword evidence="13" id="KW-1133">Transmembrane helix</keyword>